<gene>
    <name evidence="1" type="ORF">GA0116948_102383</name>
</gene>
<reference evidence="1 2" key="1">
    <citation type="submission" date="2016-08" db="EMBL/GenBank/DDBJ databases">
        <authorList>
            <person name="Seilhamer J.J."/>
        </authorList>
    </citation>
    <scope>NUCLEOTIDE SEQUENCE [LARGE SCALE GENOMIC DNA]</scope>
    <source>
        <strain evidence="1 2">A37T2</strain>
    </source>
</reference>
<dbReference type="RefSeq" id="WP_089709501.1">
    <property type="nucleotide sequence ID" value="NZ_FMAR01000002.1"/>
</dbReference>
<dbReference type="InterPro" id="IPR029044">
    <property type="entry name" value="Nucleotide-diphossugar_trans"/>
</dbReference>
<dbReference type="EMBL" id="FMAR01000002">
    <property type="protein sequence ID" value="SCC00747.1"/>
    <property type="molecule type" value="Genomic_DNA"/>
</dbReference>
<keyword evidence="2" id="KW-1185">Reference proteome</keyword>
<dbReference type="STRING" id="1335309.GA0116948_102383"/>
<evidence type="ECO:0008006" key="3">
    <source>
        <dbReference type="Google" id="ProtNLM"/>
    </source>
</evidence>
<dbReference type="SUPFAM" id="SSF53448">
    <property type="entry name" value="Nucleotide-diphospho-sugar transferases"/>
    <property type="match status" value="1"/>
</dbReference>
<name>A0A1C4B1P0_9BACT</name>
<accession>A0A1C4B1P0</accession>
<organism evidence="1 2">
    <name type="scientific">Chitinophaga costaii</name>
    <dbReference type="NCBI Taxonomy" id="1335309"/>
    <lineage>
        <taxon>Bacteria</taxon>
        <taxon>Pseudomonadati</taxon>
        <taxon>Bacteroidota</taxon>
        <taxon>Chitinophagia</taxon>
        <taxon>Chitinophagales</taxon>
        <taxon>Chitinophagaceae</taxon>
        <taxon>Chitinophaga</taxon>
    </lineage>
</organism>
<evidence type="ECO:0000313" key="1">
    <source>
        <dbReference type="EMBL" id="SCC00747.1"/>
    </source>
</evidence>
<dbReference type="Proteomes" id="UP000242818">
    <property type="component" value="Unassembled WGS sequence"/>
</dbReference>
<dbReference type="Gene3D" id="3.90.550.10">
    <property type="entry name" value="Spore Coat Polysaccharide Biosynthesis Protein SpsA, Chain A"/>
    <property type="match status" value="1"/>
</dbReference>
<protein>
    <recommendedName>
        <fullName evidence="3">Glycosyl transferase family 2</fullName>
    </recommendedName>
</protein>
<dbReference type="OrthoDB" id="9815923at2"/>
<dbReference type="AlphaFoldDB" id="A0A1C4B1P0"/>
<sequence length="291" mass="34399">MKVVGFTFVRNAVKYDYPVKEAIRSILPLCDEVVVSVGNSLDDTELLIRSIGSPKIRIVYSIWDDTLREGGRVLAVETDKAFAHVPADADWVIYIQADEVLHEADHEHIKAAMLQYKDDARVEGLLFDYVHFYGSYDYIGDSRTWYQHEIRVIRNDKHIRSYRDAQGFRKNDQKLKVKHINARIYHYGWVKDPYHQARKLDNSFALYNGDKKKVMAARASKELYDYNRIESLAPFTGTHPQVMQERIGKKNWDFQFDTSKKNFKKLKKWVLYWVEKKTGKRLFDYRNYKII</sequence>
<proteinExistence type="predicted"/>
<evidence type="ECO:0000313" key="2">
    <source>
        <dbReference type="Proteomes" id="UP000242818"/>
    </source>
</evidence>